<dbReference type="AlphaFoldDB" id="A0A3M7RD50"/>
<evidence type="ECO:0000313" key="2">
    <source>
        <dbReference type="Proteomes" id="UP000276133"/>
    </source>
</evidence>
<keyword evidence="2" id="KW-1185">Reference proteome</keyword>
<accession>A0A3M7RD50</accession>
<dbReference type="Proteomes" id="UP000276133">
    <property type="component" value="Unassembled WGS sequence"/>
</dbReference>
<gene>
    <name evidence="1" type="ORF">BpHYR1_010066</name>
</gene>
<proteinExistence type="predicted"/>
<reference evidence="1 2" key="1">
    <citation type="journal article" date="2018" name="Sci. Rep.">
        <title>Genomic signatures of local adaptation to the degree of environmental predictability in rotifers.</title>
        <authorList>
            <person name="Franch-Gras L."/>
            <person name="Hahn C."/>
            <person name="Garcia-Roger E.M."/>
            <person name="Carmona M.J."/>
            <person name="Serra M."/>
            <person name="Gomez A."/>
        </authorList>
    </citation>
    <scope>NUCLEOTIDE SEQUENCE [LARGE SCALE GENOMIC DNA]</scope>
    <source>
        <strain evidence="1">HYR1</strain>
    </source>
</reference>
<name>A0A3M7RD50_BRAPC</name>
<dbReference type="EMBL" id="REGN01003675">
    <property type="protein sequence ID" value="RNA21381.1"/>
    <property type="molecule type" value="Genomic_DNA"/>
</dbReference>
<evidence type="ECO:0000313" key="1">
    <source>
        <dbReference type="EMBL" id="RNA21381.1"/>
    </source>
</evidence>
<comment type="caution">
    <text evidence="1">The sequence shown here is derived from an EMBL/GenBank/DDBJ whole genome shotgun (WGS) entry which is preliminary data.</text>
</comment>
<protein>
    <submittedName>
        <fullName evidence="1">Uncharacterized protein</fullName>
    </submittedName>
</protein>
<organism evidence="1 2">
    <name type="scientific">Brachionus plicatilis</name>
    <name type="common">Marine rotifer</name>
    <name type="synonym">Brachionus muelleri</name>
    <dbReference type="NCBI Taxonomy" id="10195"/>
    <lineage>
        <taxon>Eukaryota</taxon>
        <taxon>Metazoa</taxon>
        <taxon>Spiralia</taxon>
        <taxon>Gnathifera</taxon>
        <taxon>Rotifera</taxon>
        <taxon>Eurotatoria</taxon>
        <taxon>Monogononta</taxon>
        <taxon>Pseudotrocha</taxon>
        <taxon>Ploima</taxon>
        <taxon>Brachionidae</taxon>
        <taxon>Brachionus</taxon>
    </lineage>
</organism>
<sequence>MQTLNDISTILRHVEVYDQMIKCSIKNLPYLPLSACAVKQFPIQLNFKTDTCLEKYSGSISLHHRKATDNIDPSEYQYFKKSLDYIKDRFAMKWQTLPGIVNQARCALIVPKPHLRTKIIEKSHVLGHFQKEFTRNTEVGLLYLPTAAIKN</sequence>